<dbReference type="InterPro" id="IPR023346">
    <property type="entry name" value="Lysozyme-like_dom_sf"/>
</dbReference>
<dbReference type="GO" id="GO:0006508">
    <property type="term" value="P:proteolysis"/>
    <property type="evidence" value="ECO:0007669"/>
    <property type="project" value="UniProtKB-KW"/>
</dbReference>
<proteinExistence type="inferred from homology"/>
<dbReference type="GO" id="GO:0009252">
    <property type="term" value="P:peptidoglycan biosynthetic process"/>
    <property type="evidence" value="ECO:0007669"/>
    <property type="project" value="UniProtKB-UniPathway"/>
</dbReference>
<evidence type="ECO:0000256" key="6">
    <source>
        <dbReference type="ARBA" id="ARBA00022676"/>
    </source>
</evidence>
<keyword evidence="12" id="KW-0961">Cell wall biogenesis/degradation</keyword>
<keyword evidence="9" id="KW-0133">Cell shape</keyword>
<dbReference type="GO" id="GO:0008955">
    <property type="term" value="F:peptidoglycan glycosyltransferase activity"/>
    <property type="evidence" value="ECO:0007669"/>
    <property type="project" value="UniProtKB-EC"/>
</dbReference>
<feature type="region of interest" description="Disordered" evidence="15">
    <location>
        <begin position="1"/>
        <end position="67"/>
    </location>
</feature>
<feature type="region of interest" description="Disordered" evidence="15">
    <location>
        <begin position="693"/>
        <end position="749"/>
    </location>
</feature>
<dbReference type="AlphaFoldDB" id="A0A6J4T0G7"/>
<comment type="catalytic activity">
    <reaction evidence="14">
        <text>[GlcNAc-(1-&gt;4)-Mur2Ac(oyl-L-Ala-gamma-D-Glu-L-Lys-D-Ala-D-Ala)](n)-di-trans,octa-cis-undecaprenyl diphosphate + beta-D-GlcNAc-(1-&gt;4)-Mur2Ac(oyl-L-Ala-gamma-D-Glu-L-Lys-D-Ala-D-Ala)-di-trans,octa-cis-undecaprenyl diphosphate = [GlcNAc-(1-&gt;4)-Mur2Ac(oyl-L-Ala-gamma-D-Glu-L-Lys-D-Ala-D-Ala)](n+1)-di-trans,octa-cis-undecaprenyl diphosphate + di-trans,octa-cis-undecaprenyl diphosphate + H(+)</text>
        <dbReference type="Rhea" id="RHEA:23708"/>
        <dbReference type="Rhea" id="RHEA-COMP:9602"/>
        <dbReference type="Rhea" id="RHEA-COMP:9603"/>
        <dbReference type="ChEBI" id="CHEBI:15378"/>
        <dbReference type="ChEBI" id="CHEBI:58405"/>
        <dbReference type="ChEBI" id="CHEBI:60033"/>
        <dbReference type="ChEBI" id="CHEBI:78435"/>
        <dbReference type="EC" id="2.4.99.28"/>
    </reaction>
</comment>
<keyword evidence="6 19" id="KW-0328">Glycosyltransferase</keyword>
<dbReference type="InterPro" id="IPR050396">
    <property type="entry name" value="Glycosyltr_51/Transpeptidase"/>
</dbReference>
<dbReference type="GO" id="GO:0071555">
    <property type="term" value="P:cell wall organization"/>
    <property type="evidence" value="ECO:0007669"/>
    <property type="project" value="UniProtKB-KW"/>
</dbReference>
<evidence type="ECO:0000256" key="9">
    <source>
        <dbReference type="ARBA" id="ARBA00022960"/>
    </source>
</evidence>
<dbReference type="InterPro" id="IPR001264">
    <property type="entry name" value="Glyco_trans_51"/>
</dbReference>
<evidence type="ECO:0000256" key="4">
    <source>
        <dbReference type="ARBA" id="ARBA00022645"/>
    </source>
</evidence>
<feature type="compositionally biased region" description="Low complexity" evidence="15">
    <location>
        <begin position="28"/>
        <end position="43"/>
    </location>
</feature>
<dbReference type="InterPro" id="IPR036950">
    <property type="entry name" value="PBP_transglycosylase"/>
</dbReference>
<evidence type="ECO:0000256" key="7">
    <source>
        <dbReference type="ARBA" id="ARBA00022679"/>
    </source>
</evidence>
<evidence type="ECO:0000256" key="14">
    <source>
        <dbReference type="ARBA" id="ARBA00049902"/>
    </source>
</evidence>
<protein>
    <submittedName>
        <fullName evidence="19">Multimodular transpeptidase-transglycosylase</fullName>
        <ecNumber evidence="19">2.4.1.129</ecNumber>
        <ecNumber evidence="19">3.4.-.-</ecNumber>
    </submittedName>
</protein>
<evidence type="ECO:0000256" key="10">
    <source>
        <dbReference type="ARBA" id="ARBA00022984"/>
    </source>
</evidence>
<evidence type="ECO:0000256" key="12">
    <source>
        <dbReference type="ARBA" id="ARBA00023316"/>
    </source>
</evidence>
<evidence type="ECO:0000256" key="1">
    <source>
        <dbReference type="ARBA" id="ARBA00004752"/>
    </source>
</evidence>
<feature type="compositionally biased region" description="Basic and acidic residues" evidence="15">
    <location>
        <begin position="714"/>
        <end position="749"/>
    </location>
</feature>
<evidence type="ECO:0000256" key="3">
    <source>
        <dbReference type="ARBA" id="ARBA00007739"/>
    </source>
</evidence>
<keyword evidence="11" id="KW-0511">Multifunctional enzyme</keyword>
<dbReference type="GO" id="GO:0008360">
    <property type="term" value="P:regulation of cell shape"/>
    <property type="evidence" value="ECO:0007669"/>
    <property type="project" value="UniProtKB-KW"/>
</dbReference>
<dbReference type="PANTHER" id="PTHR32282:SF33">
    <property type="entry name" value="PEPTIDOGLYCAN GLYCOSYLTRANSFERASE"/>
    <property type="match status" value="1"/>
</dbReference>
<feature type="region of interest" description="Disordered" evidence="15">
    <location>
        <begin position="640"/>
        <end position="659"/>
    </location>
</feature>
<dbReference type="SUPFAM" id="SSF53955">
    <property type="entry name" value="Lysozyme-like"/>
    <property type="match status" value="1"/>
</dbReference>
<evidence type="ECO:0000256" key="16">
    <source>
        <dbReference type="SAM" id="Phobius"/>
    </source>
</evidence>
<feature type="transmembrane region" description="Helical" evidence="16">
    <location>
        <begin position="79"/>
        <end position="96"/>
    </location>
</feature>
<dbReference type="InterPro" id="IPR012338">
    <property type="entry name" value="Beta-lactam/transpept-like"/>
</dbReference>
<dbReference type="SUPFAM" id="SSF56601">
    <property type="entry name" value="beta-lactamase/transpeptidase-like"/>
    <property type="match status" value="1"/>
</dbReference>
<keyword evidence="10" id="KW-0573">Peptidoglycan synthesis</keyword>
<evidence type="ECO:0000256" key="8">
    <source>
        <dbReference type="ARBA" id="ARBA00022801"/>
    </source>
</evidence>
<dbReference type="UniPathway" id="UPA00219"/>
<evidence type="ECO:0000259" key="18">
    <source>
        <dbReference type="Pfam" id="PF00912"/>
    </source>
</evidence>
<evidence type="ECO:0000259" key="17">
    <source>
        <dbReference type="Pfam" id="PF00905"/>
    </source>
</evidence>
<feature type="domain" description="Penicillin-binding protein transpeptidase" evidence="17">
    <location>
        <begin position="374"/>
        <end position="591"/>
    </location>
</feature>
<reference evidence="19" key="1">
    <citation type="submission" date="2020-02" db="EMBL/GenBank/DDBJ databases">
        <authorList>
            <person name="Meier V. D."/>
        </authorList>
    </citation>
    <scope>NUCLEOTIDE SEQUENCE</scope>
    <source>
        <strain evidence="19">AVDCRST_MAG39</strain>
    </source>
</reference>
<comment type="catalytic activity">
    <reaction evidence="13">
        <text>Preferential cleavage: (Ac)2-L-Lys-D-Ala-|-D-Ala. Also transpeptidation of peptidyl-alanyl moieties that are N-acyl substituents of D-alanine.</text>
        <dbReference type="EC" id="3.4.16.4"/>
    </reaction>
</comment>
<keyword evidence="4" id="KW-0121">Carboxypeptidase</keyword>
<keyword evidence="16" id="KW-1133">Transmembrane helix</keyword>
<organism evidence="19">
    <name type="scientific">uncultured Sphingomonadaceae bacterium</name>
    <dbReference type="NCBI Taxonomy" id="169976"/>
    <lineage>
        <taxon>Bacteria</taxon>
        <taxon>Pseudomonadati</taxon>
        <taxon>Pseudomonadota</taxon>
        <taxon>Alphaproteobacteria</taxon>
        <taxon>Sphingomonadales</taxon>
        <taxon>Sphingomonadaceae</taxon>
        <taxon>environmental samples</taxon>
    </lineage>
</organism>
<dbReference type="GO" id="GO:0008658">
    <property type="term" value="F:penicillin binding"/>
    <property type="evidence" value="ECO:0007669"/>
    <property type="project" value="InterPro"/>
</dbReference>
<dbReference type="InterPro" id="IPR001460">
    <property type="entry name" value="PCN-bd_Tpept"/>
</dbReference>
<comment type="similarity">
    <text evidence="2">In the C-terminal section; belongs to the transpeptidase family.</text>
</comment>
<keyword evidence="16" id="KW-0472">Membrane</keyword>
<dbReference type="GO" id="GO:0009002">
    <property type="term" value="F:serine-type D-Ala-D-Ala carboxypeptidase activity"/>
    <property type="evidence" value="ECO:0007669"/>
    <property type="project" value="UniProtKB-EC"/>
</dbReference>
<keyword evidence="5" id="KW-0645">Protease</keyword>
<keyword evidence="16" id="KW-0812">Transmembrane</keyword>
<feature type="domain" description="Glycosyl transferase family 51" evidence="18">
    <location>
        <begin position="127"/>
        <end position="293"/>
    </location>
</feature>
<evidence type="ECO:0000256" key="11">
    <source>
        <dbReference type="ARBA" id="ARBA00023268"/>
    </source>
</evidence>
<dbReference type="Gene3D" id="1.10.3810.10">
    <property type="entry name" value="Biosynthetic peptidoglycan transglycosylase-like"/>
    <property type="match status" value="1"/>
</dbReference>
<keyword evidence="8 19" id="KW-0378">Hydrolase</keyword>
<evidence type="ECO:0000256" key="2">
    <source>
        <dbReference type="ARBA" id="ARBA00007090"/>
    </source>
</evidence>
<dbReference type="Gene3D" id="3.40.710.10">
    <property type="entry name" value="DD-peptidase/beta-lactamase superfamily"/>
    <property type="match status" value="1"/>
</dbReference>
<dbReference type="EMBL" id="CADCVW010000077">
    <property type="protein sequence ID" value="CAA9509890.1"/>
    <property type="molecule type" value="Genomic_DNA"/>
</dbReference>
<comment type="similarity">
    <text evidence="3">In the N-terminal section; belongs to the glycosyltransferase 51 family.</text>
</comment>
<dbReference type="EC" id="2.4.1.129" evidence="19"/>
<evidence type="ECO:0000313" key="19">
    <source>
        <dbReference type="EMBL" id="CAA9509890.1"/>
    </source>
</evidence>
<evidence type="ECO:0000256" key="13">
    <source>
        <dbReference type="ARBA" id="ARBA00034000"/>
    </source>
</evidence>
<comment type="pathway">
    <text evidence="1">Cell wall biogenesis; peptidoglycan biosynthesis.</text>
</comment>
<dbReference type="PANTHER" id="PTHR32282">
    <property type="entry name" value="BINDING PROTEIN TRANSPEPTIDASE, PUTATIVE-RELATED"/>
    <property type="match status" value="1"/>
</dbReference>
<dbReference type="Pfam" id="PF00912">
    <property type="entry name" value="Transgly"/>
    <property type="match status" value="1"/>
</dbReference>
<name>A0A6J4T0G7_9SPHN</name>
<sequence length="749" mass="79520">MFGRTPKPAAGAPLDTGAPAYPAPPAAAPWGHAPFDDPFAPRAPGAPPPDYQAGSVPPAGGPVPPPRRRRLSWRVVKRILFWSFLLFLALVAWLAFTAPLGRALEPLPTPALLITDASGGPIARRGATKLAPVEIADLPAHVPAAFIAIEDRRFRSHLGLDPIGIARAMWRNLSAGSMREGGSTITQQLAKTAFLTSDRTFGRKARELLIAFWLEAWLSKDEILERYLSSIYFGDGTYGIRAASEHYFGHAPEKLTKAEAAMLAGLVKAPSRLAPTKNLKGARARAELVEAAMVRDGALTAAEARRLRAPRIVSKAGALPTGTYFADWVLPQAQAAAGADYGEQRVRTTLDGRLQRLAVRTISNAPLGQAQAALVAMRPDGQVVAMVGGRSYKSSPFNRATQARRQPGSTFKLFAYLAALREGMDPDDPVEDRPITIDGWSPKNNDGRYRGEITLRQAFAASSNVAAVRLAQAVGQGAVVRAARDLGVRSPLNAERASLPLGTSSVTLLEMTSAYASVAAGRWPVRARGLPDVAAERPWYDFTGARSGSFGRNTLAELQDLLWSAANEGTGRAARLSVPTFGKTGTTQDNRDALFIGFAGDLVVGVWVGRDDNGPVKGLTGGGLPARIWRDFTAGALRVDGAGTRRAPPRRAVEQPAAPANAEALDEVVEAAAAVAATVAAEAAPEVADAAGRVREALEEIDAATAPPSSPPAEEDRPGRGRDEVDRERGRGTEERRNGRDEGRGREGG</sequence>
<dbReference type="GO" id="GO:0030288">
    <property type="term" value="C:outer membrane-bounded periplasmic space"/>
    <property type="evidence" value="ECO:0007669"/>
    <property type="project" value="TreeGrafter"/>
</dbReference>
<gene>
    <name evidence="19" type="ORF">AVDCRST_MAG39-1876</name>
</gene>
<dbReference type="FunFam" id="1.10.3810.10:FF:000001">
    <property type="entry name" value="Penicillin-binding protein 1A"/>
    <property type="match status" value="1"/>
</dbReference>
<dbReference type="EC" id="3.4.-.-" evidence="19"/>
<dbReference type="Pfam" id="PF00905">
    <property type="entry name" value="Transpeptidase"/>
    <property type="match status" value="1"/>
</dbReference>
<keyword evidence="7 19" id="KW-0808">Transferase</keyword>
<accession>A0A6J4T0G7</accession>
<evidence type="ECO:0000256" key="15">
    <source>
        <dbReference type="SAM" id="MobiDB-lite"/>
    </source>
</evidence>
<evidence type="ECO:0000256" key="5">
    <source>
        <dbReference type="ARBA" id="ARBA00022670"/>
    </source>
</evidence>